<keyword evidence="3" id="KW-1185">Reference proteome</keyword>
<dbReference type="EMBL" id="JAIWYP010000003">
    <property type="protein sequence ID" value="KAH3849741.1"/>
    <property type="molecule type" value="Genomic_DNA"/>
</dbReference>
<dbReference type="AlphaFoldDB" id="A0A9D4L152"/>
<evidence type="ECO:0000313" key="3">
    <source>
        <dbReference type="Proteomes" id="UP000828390"/>
    </source>
</evidence>
<proteinExistence type="predicted"/>
<name>A0A9D4L152_DREPO</name>
<feature type="compositionally biased region" description="Basic and acidic residues" evidence="1">
    <location>
        <begin position="46"/>
        <end position="71"/>
    </location>
</feature>
<reference evidence="2" key="2">
    <citation type="submission" date="2020-11" db="EMBL/GenBank/DDBJ databases">
        <authorList>
            <person name="McCartney M.A."/>
            <person name="Auch B."/>
            <person name="Kono T."/>
            <person name="Mallez S."/>
            <person name="Becker A."/>
            <person name="Gohl D.M."/>
            <person name="Silverstein K.A.T."/>
            <person name="Koren S."/>
            <person name="Bechman K.B."/>
            <person name="Herman A."/>
            <person name="Abrahante J.E."/>
            <person name="Garbe J."/>
        </authorList>
    </citation>
    <scope>NUCLEOTIDE SEQUENCE</scope>
    <source>
        <strain evidence="2">Duluth1</strain>
        <tissue evidence="2">Whole animal</tissue>
    </source>
</reference>
<dbReference type="Proteomes" id="UP000828390">
    <property type="component" value="Unassembled WGS sequence"/>
</dbReference>
<gene>
    <name evidence="2" type="ORF">DPMN_092144</name>
</gene>
<sequence length="78" mass="8800">MSLRSLVEECKVAKEMLFITLRDSADKKISKASIEIRTGRKWSVTKADEHAESSLRHQLTDGATNKRREGLGHGQQPH</sequence>
<reference evidence="2" key="1">
    <citation type="journal article" date="2019" name="bioRxiv">
        <title>The Genome of the Zebra Mussel, Dreissena polymorpha: A Resource for Invasive Species Research.</title>
        <authorList>
            <person name="McCartney M.A."/>
            <person name="Auch B."/>
            <person name="Kono T."/>
            <person name="Mallez S."/>
            <person name="Zhang Y."/>
            <person name="Obille A."/>
            <person name="Becker A."/>
            <person name="Abrahante J.E."/>
            <person name="Garbe J."/>
            <person name="Badalamenti J.P."/>
            <person name="Herman A."/>
            <person name="Mangelson H."/>
            <person name="Liachko I."/>
            <person name="Sullivan S."/>
            <person name="Sone E.D."/>
            <person name="Koren S."/>
            <person name="Silverstein K.A.T."/>
            <person name="Beckman K.B."/>
            <person name="Gohl D.M."/>
        </authorList>
    </citation>
    <scope>NUCLEOTIDE SEQUENCE</scope>
    <source>
        <strain evidence="2">Duluth1</strain>
        <tissue evidence="2">Whole animal</tissue>
    </source>
</reference>
<protein>
    <submittedName>
        <fullName evidence="2">Uncharacterized protein</fullName>
    </submittedName>
</protein>
<evidence type="ECO:0000313" key="2">
    <source>
        <dbReference type="EMBL" id="KAH3849741.1"/>
    </source>
</evidence>
<evidence type="ECO:0000256" key="1">
    <source>
        <dbReference type="SAM" id="MobiDB-lite"/>
    </source>
</evidence>
<feature type="region of interest" description="Disordered" evidence="1">
    <location>
        <begin position="43"/>
        <end position="78"/>
    </location>
</feature>
<accession>A0A9D4L152</accession>
<comment type="caution">
    <text evidence="2">The sequence shown here is derived from an EMBL/GenBank/DDBJ whole genome shotgun (WGS) entry which is preliminary data.</text>
</comment>
<organism evidence="2 3">
    <name type="scientific">Dreissena polymorpha</name>
    <name type="common">Zebra mussel</name>
    <name type="synonym">Mytilus polymorpha</name>
    <dbReference type="NCBI Taxonomy" id="45954"/>
    <lineage>
        <taxon>Eukaryota</taxon>
        <taxon>Metazoa</taxon>
        <taxon>Spiralia</taxon>
        <taxon>Lophotrochozoa</taxon>
        <taxon>Mollusca</taxon>
        <taxon>Bivalvia</taxon>
        <taxon>Autobranchia</taxon>
        <taxon>Heteroconchia</taxon>
        <taxon>Euheterodonta</taxon>
        <taxon>Imparidentia</taxon>
        <taxon>Neoheterodontei</taxon>
        <taxon>Myida</taxon>
        <taxon>Dreissenoidea</taxon>
        <taxon>Dreissenidae</taxon>
        <taxon>Dreissena</taxon>
    </lineage>
</organism>